<dbReference type="InterPro" id="IPR036265">
    <property type="entry name" value="HIT-like_sf"/>
</dbReference>
<dbReference type="PROSITE" id="PS51084">
    <property type="entry name" value="HIT_2"/>
    <property type="match status" value="1"/>
</dbReference>
<protein>
    <recommendedName>
        <fullName evidence="1">HIT domain-containing protein</fullName>
    </recommendedName>
</protein>
<name>A0A382XSH4_9ZZZZ</name>
<dbReference type="PRINTS" id="PR00332">
    <property type="entry name" value="HISTRIAD"/>
</dbReference>
<dbReference type="EMBL" id="UINC01169983">
    <property type="protein sequence ID" value="SVD73800.1"/>
    <property type="molecule type" value="Genomic_DNA"/>
</dbReference>
<dbReference type="InterPro" id="IPR011146">
    <property type="entry name" value="HIT-like"/>
</dbReference>
<proteinExistence type="predicted"/>
<feature type="domain" description="HIT" evidence="1">
    <location>
        <begin position="1"/>
        <end position="104"/>
    </location>
</feature>
<evidence type="ECO:0000259" key="1">
    <source>
        <dbReference type="PROSITE" id="PS51084"/>
    </source>
</evidence>
<dbReference type="GO" id="GO:0003824">
    <property type="term" value="F:catalytic activity"/>
    <property type="evidence" value="ECO:0007669"/>
    <property type="project" value="InterPro"/>
</dbReference>
<dbReference type="Gene3D" id="3.30.428.10">
    <property type="entry name" value="HIT-like"/>
    <property type="match status" value="1"/>
</dbReference>
<dbReference type="PANTHER" id="PTHR42997:SF1">
    <property type="entry name" value="AP-4-A PHOSPHORYLASE"/>
    <property type="match status" value="1"/>
</dbReference>
<sequence length="119" mass="13542">MNSPFLEVEKIIENELAYAFYDGYPVSKGHMLIVPKRVVPEIFDLNDEEYRACFDLIKDVKDYLIKKYNPDGFNIGVNCGEDAGQTVFHAHIHVIPRYKGDIPNPRGGVRNIIPGKGNY</sequence>
<accession>A0A382XSH4</accession>
<dbReference type="InterPro" id="IPR052908">
    <property type="entry name" value="AP-4-A_phosphorylase"/>
</dbReference>
<dbReference type="SUPFAM" id="SSF54197">
    <property type="entry name" value="HIT-like"/>
    <property type="match status" value="1"/>
</dbReference>
<organism evidence="2">
    <name type="scientific">marine metagenome</name>
    <dbReference type="NCBI Taxonomy" id="408172"/>
    <lineage>
        <taxon>unclassified sequences</taxon>
        <taxon>metagenomes</taxon>
        <taxon>ecological metagenomes</taxon>
    </lineage>
</organism>
<gene>
    <name evidence="2" type="ORF">METZ01_LOCUS426654</name>
</gene>
<reference evidence="2" key="1">
    <citation type="submission" date="2018-05" db="EMBL/GenBank/DDBJ databases">
        <authorList>
            <person name="Lanie J.A."/>
            <person name="Ng W.-L."/>
            <person name="Kazmierczak K.M."/>
            <person name="Andrzejewski T.M."/>
            <person name="Davidsen T.M."/>
            <person name="Wayne K.J."/>
            <person name="Tettelin H."/>
            <person name="Glass J.I."/>
            <person name="Rusch D."/>
            <person name="Podicherti R."/>
            <person name="Tsui H.-C.T."/>
            <person name="Winkler M.E."/>
        </authorList>
    </citation>
    <scope>NUCLEOTIDE SEQUENCE</scope>
</reference>
<dbReference type="AlphaFoldDB" id="A0A382XSH4"/>
<dbReference type="PANTHER" id="PTHR42997">
    <property type="entry name" value="HIT FAMILY HYDROLASE"/>
    <property type="match status" value="1"/>
</dbReference>
<dbReference type="Pfam" id="PF01230">
    <property type="entry name" value="HIT"/>
    <property type="match status" value="1"/>
</dbReference>
<evidence type="ECO:0000313" key="2">
    <source>
        <dbReference type="EMBL" id="SVD73800.1"/>
    </source>
</evidence>
<dbReference type="InterPro" id="IPR001310">
    <property type="entry name" value="Histidine_triad_HIT"/>
</dbReference>